<evidence type="ECO:0000256" key="1">
    <source>
        <dbReference type="SAM" id="SignalP"/>
    </source>
</evidence>
<gene>
    <name evidence="2" type="ORF">K3136_01350</name>
</gene>
<protein>
    <submittedName>
        <fullName evidence="2">Uncharacterized protein</fullName>
    </submittedName>
</protein>
<sequence length="82" mass="8378">MKKVAIALAGAAVLAASPLSAGEVGGNGNYVPGGANGASECSYSGLNEDYSDGLGFTQTFAAVFRLFGLQPRWFNPGEFCRG</sequence>
<name>A0ABX9A822_9SPHN</name>
<dbReference type="EMBL" id="CP081294">
    <property type="protein sequence ID" value="QZD95403.1"/>
    <property type="molecule type" value="Genomic_DNA"/>
</dbReference>
<keyword evidence="1" id="KW-0732">Signal</keyword>
<evidence type="ECO:0000313" key="2">
    <source>
        <dbReference type="EMBL" id="QZD95403.1"/>
    </source>
</evidence>
<dbReference type="Proteomes" id="UP000824321">
    <property type="component" value="Chromosome"/>
</dbReference>
<evidence type="ECO:0000313" key="3">
    <source>
        <dbReference type="Proteomes" id="UP000824321"/>
    </source>
</evidence>
<organism evidence="2 3">
    <name type="scientific">Qipengyuania gelatinilytica</name>
    <dbReference type="NCBI Taxonomy" id="2867231"/>
    <lineage>
        <taxon>Bacteria</taxon>
        <taxon>Pseudomonadati</taxon>
        <taxon>Pseudomonadota</taxon>
        <taxon>Alphaproteobacteria</taxon>
        <taxon>Sphingomonadales</taxon>
        <taxon>Erythrobacteraceae</taxon>
        <taxon>Qipengyuania</taxon>
    </lineage>
</organism>
<reference evidence="2 3" key="1">
    <citation type="submission" date="2021-08" db="EMBL/GenBank/DDBJ databases">
        <title>Comparative Genomics Analysis of the Genus Qipengyuania Reveals Extensive Genetic Diversity and Metabolic Versatility, Including the Description of Fifteen Novel Species.</title>
        <authorList>
            <person name="Liu Y."/>
        </authorList>
    </citation>
    <scope>NUCLEOTIDE SEQUENCE [LARGE SCALE GENOMIC DNA]</scope>
    <source>
        <strain evidence="2 3">1NDH1</strain>
    </source>
</reference>
<dbReference type="RefSeq" id="WP_221431142.1">
    <property type="nucleotide sequence ID" value="NZ_CP081294.1"/>
</dbReference>
<feature type="signal peptide" evidence="1">
    <location>
        <begin position="1"/>
        <end position="21"/>
    </location>
</feature>
<accession>A0ABX9A822</accession>
<proteinExistence type="predicted"/>
<keyword evidence="3" id="KW-1185">Reference proteome</keyword>
<feature type="chain" id="PRO_5046798880" evidence="1">
    <location>
        <begin position="22"/>
        <end position="82"/>
    </location>
</feature>